<dbReference type="RefSeq" id="WP_157903713.1">
    <property type="nucleotide sequence ID" value="NZ_BDOV01000008.1"/>
</dbReference>
<dbReference type="InterPro" id="IPR041519">
    <property type="entry name" value="HEPN_RiboL-PSP"/>
</dbReference>
<dbReference type="AlphaFoldDB" id="A0A7I9A015"/>
<dbReference type="EMBL" id="LR883000">
    <property type="protein sequence ID" value="CAD6012494.1"/>
    <property type="molecule type" value="Genomic_DNA"/>
</dbReference>
<evidence type="ECO:0000259" key="1">
    <source>
        <dbReference type="Pfam" id="PF18735"/>
    </source>
</evidence>
<proteinExistence type="predicted"/>
<reference evidence="2" key="1">
    <citation type="submission" date="2020-09" db="EMBL/GenBank/DDBJ databases">
        <authorList>
            <person name="Page A."/>
            <person name="Bastkowski S."/>
        </authorList>
    </citation>
    <scope>NUCLEOTIDE SEQUENCE</scope>
    <source>
        <strain evidence="2">L6_E562_ETEC</strain>
    </source>
</reference>
<sequence>MAFNIVNNNAKNSIIDCLKELESIEKMIESSGPTTTIVKYLTRYSIIRTCGTIEYSFKTIISDHKYDQHSEQIQRFIDEKFRNSSMNPNYDNICKALGSFDNNWCNNFKDKIKNDPHSNKLRDSLKSLNRARNDFAHGKSPTVSFQYIFDYFIDSVAIIQKMESSILELEATNTNIGLTKSNDRDNTFSDLVNNSQRNIANDPENNLRADL</sequence>
<gene>
    <name evidence="2" type="ORF">ETECE562_03279</name>
</gene>
<name>A0A7I9A015_ECOLX</name>
<evidence type="ECO:0000313" key="2">
    <source>
        <dbReference type="EMBL" id="CAD6012494.1"/>
    </source>
</evidence>
<organism evidence="2">
    <name type="scientific">Escherichia coli</name>
    <dbReference type="NCBI Taxonomy" id="562"/>
    <lineage>
        <taxon>Bacteria</taxon>
        <taxon>Pseudomonadati</taxon>
        <taxon>Pseudomonadota</taxon>
        <taxon>Gammaproteobacteria</taxon>
        <taxon>Enterobacterales</taxon>
        <taxon>Enterobacteriaceae</taxon>
        <taxon>Escherichia</taxon>
    </lineage>
</organism>
<protein>
    <recommendedName>
        <fullName evidence="1">RiboL-PSP-HEPN domain-containing protein</fullName>
    </recommendedName>
</protein>
<dbReference type="Pfam" id="PF18735">
    <property type="entry name" value="HEPN_RiboL-PSP"/>
    <property type="match status" value="1"/>
</dbReference>
<accession>A0A7I9A015</accession>
<feature type="domain" description="RiboL-PSP-HEPN" evidence="1">
    <location>
        <begin position="14"/>
        <end position="167"/>
    </location>
</feature>